<accession>A0A8S5TCX8</accession>
<dbReference type="EMBL" id="BK032798">
    <property type="protein sequence ID" value="DAF60839.1"/>
    <property type="molecule type" value="Genomic_DNA"/>
</dbReference>
<organism evidence="1">
    <name type="scientific">Siphoviridae sp. ctVDC13</name>
    <dbReference type="NCBI Taxonomy" id="2827880"/>
    <lineage>
        <taxon>Viruses</taxon>
        <taxon>Duplodnaviria</taxon>
        <taxon>Heunggongvirae</taxon>
        <taxon>Uroviricota</taxon>
        <taxon>Caudoviricetes</taxon>
    </lineage>
</organism>
<proteinExistence type="predicted"/>
<sequence>MLELFKLFGIIGLKGVDKTKKDLKDTTNTAKDESSKLEKHVSKIGELAPKIGKLAVKGVAAAGAAIGTITKFAVSSYSEYEQLAGGVETLFGAQGMSLKKYAKSIGETVGQAKGKYDQLIQAQTEVMNNAKVAYKTAGMSANDYMNTITSFAAALKQSTANETEAAKVANMAVIDMADNANKMGTNMEDIQNAYQGFSKQNYTMLD</sequence>
<evidence type="ECO:0000313" key="1">
    <source>
        <dbReference type="EMBL" id="DAF60839.1"/>
    </source>
</evidence>
<name>A0A8S5TCX8_9CAUD</name>
<protein>
    <submittedName>
        <fullName evidence="1">Tail tape measure protein</fullName>
    </submittedName>
</protein>
<reference evidence="1" key="1">
    <citation type="journal article" date="2021" name="Proc. Natl. Acad. Sci. U.S.A.">
        <title>A Catalog of Tens of Thousands of Viruses from Human Metagenomes Reveals Hidden Associations with Chronic Diseases.</title>
        <authorList>
            <person name="Tisza M.J."/>
            <person name="Buck C.B."/>
        </authorList>
    </citation>
    <scope>NUCLEOTIDE SEQUENCE</scope>
    <source>
        <strain evidence="1">CtVDC13</strain>
    </source>
</reference>